<feature type="non-terminal residue" evidence="5">
    <location>
        <position position="188"/>
    </location>
</feature>
<dbReference type="Pfam" id="PF00025">
    <property type="entry name" value="Arf"/>
    <property type="match status" value="2"/>
</dbReference>
<dbReference type="GO" id="GO:0003924">
    <property type="term" value="F:GTPase activity"/>
    <property type="evidence" value="ECO:0007669"/>
    <property type="project" value="InterPro"/>
</dbReference>
<comment type="caution">
    <text evidence="5">The sequence shown here is derived from an EMBL/GenBank/DDBJ whole genome shotgun (WGS) entry which is preliminary data.</text>
</comment>
<keyword evidence="4" id="KW-0460">Magnesium</keyword>
<dbReference type="PROSITE" id="PS51417">
    <property type="entry name" value="ARF"/>
    <property type="match status" value="1"/>
</dbReference>
<feature type="binding site" evidence="4">
    <location>
        <position position="28"/>
    </location>
    <ligand>
        <name>Mg(2+)</name>
        <dbReference type="ChEBI" id="CHEBI:18420"/>
    </ligand>
</feature>
<dbReference type="AlphaFoldDB" id="A0AAN5CMD4"/>
<gene>
    <name evidence="5" type="ORF">PMAYCL1PPCAC_17261</name>
</gene>
<dbReference type="PANTHER" id="PTHR11711">
    <property type="entry name" value="ADP RIBOSYLATION FACTOR-RELATED"/>
    <property type="match status" value="1"/>
</dbReference>
<dbReference type="SUPFAM" id="SSF52540">
    <property type="entry name" value="P-loop containing nucleoside triphosphate hydrolases"/>
    <property type="match status" value="1"/>
</dbReference>
<dbReference type="GO" id="GO:0005525">
    <property type="term" value="F:GTP binding"/>
    <property type="evidence" value="ECO:0007669"/>
    <property type="project" value="UniProtKB-KW"/>
</dbReference>
<dbReference type="SMART" id="SM00177">
    <property type="entry name" value="ARF"/>
    <property type="match status" value="1"/>
</dbReference>
<evidence type="ECO:0000256" key="3">
    <source>
        <dbReference type="PIRSR" id="PIRSR606689-1"/>
    </source>
</evidence>
<reference evidence="6" key="1">
    <citation type="submission" date="2022-10" db="EMBL/GenBank/DDBJ databases">
        <title>Genome assembly of Pristionchus species.</title>
        <authorList>
            <person name="Yoshida K."/>
            <person name="Sommer R.J."/>
        </authorList>
    </citation>
    <scope>NUCLEOTIDE SEQUENCE [LARGE SCALE GENOMIC DNA]</scope>
    <source>
        <strain evidence="6">RS5460</strain>
    </source>
</reference>
<organism evidence="5 6">
    <name type="scientific">Pristionchus mayeri</name>
    <dbReference type="NCBI Taxonomy" id="1317129"/>
    <lineage>
        <taxon>Eukaryota</taxon>
        <taxon>Metazoa</taxon>
        <taxon>Ecdysozoa</taxon>
        <taxon>Nematoda</taxon>
        <taxon>Chromadorea</taxon>
        <taxon>Rhabditida</taxon>
        <taxon>Rhabditina</taxon>
        <taxon>Diplogasteromorpha</taxon>
        <taxon>Diplogasteroidea</taxon>
        <taxon>Neodiplogasteridae</taxon>
        <taxon>Pristionchus</taxon>
    </lineage>
</organism>
<feature type="binding site" evidence="3">
    <location>
        <begin position="151"/>
        <end position="154"/>
    </location>
    <ligand>
        <name>GTP</name>
        <dbReference type="ChEBI" id="CHEBI:37565"/>
    </ligand>
</feature>
<dbReference type="Proteomes" id="UP001328107">
    <property type="component" value="Unassembled WGS sequence"/>
</dbReference>
<dbReference type="InterPro" id="IPR027417">
    <property type="entry name" value="P-loop_NTPase"/>
</dbReference>
<dbReference type="InterPro" id="IPR024156">
    <property type="entry name" value="Small_GTPase_ARF"/>
</dbReference>
<sequence>MGQTISSYFTAEKSLSVLMFGLDGSGKTTILYWLKEGEFVQTQPTIGKNFPLALAHVIPCSGFNREEIEMKNIKFTLWDIHMPAPEIGFCENEHGERRIRPMWMPYFEATEALIFVVDNSDVDTIQRAKKELHDVLSDPLVAGRKLLVIANEKDTENAQSNLKISEHLELKSLKGRKWYIHRCNAKSG</sequence>
<dbReference type="EMBL" id="BTRK01000004">
    <property type="protein sequence ID" value="GMR47066.1"/>
    <property type="molecule type" value="Genomic_DNA"/>
</dbReference>
<dbReference type="InterPro" id="IPR006689">
    <property type="entry name" value="Small_GTPase_ARF/SAR"/>
</dbReference>
<name>A0AAN5CMD4_9BILA</name>
<feature type="binding site" evidence="3">
    <location>
        <position position="95"/>
    </location>
    <ligand>
        <name>GTP</name>
        <dbReference type="ChEBI" id="CHEBI:37565"/>
    </ligand>
</feature>
<feature type="binding site" evidence="3">
    <location>
        <begin position="21"/>
        <end position="28"/>
    </location>
    <ligand>
        <name>GTP</name>
        <dbReference type="ChEBI" id="CHEBI:37565"/>
    </ligand>
</feature>
<proteinExistence type="predicted"/>
<evidence type="ECO:0000313" key="5">
    <source>
        <dbReference type="EMBL" id="GMR47066.1"/>
    </source>
</evidence>
<keyword evidence="6" id="KW-1185">Reference proteome</keyword>
<evidence type="ECO:0000256" key="2">
    <source>
        <dbReference type="ARBA" id="ARBA00023134"/>
    </source>
</evidence>
<accession>A0AAN5CMD4</accession>
<dbReference type="Gene3D" id="3.40.50.300">
    <property type="entry name" value="P-loop containing nucleotide triphosphate hydrolases"/>
    <property type="match status" value="1"/>
</dbReference>
<dbReference type="CDD" id="cd00878">
    <property type="entry name" value="Arf_Arl"/>
    <property type="match status" value="1"/>
</dbReference>
<evidence type="ECO:0008006" key="7">
    <source>
        <dbReference type="Google" id="ProtNLM"/>
    </source>
</evidence>
<evidence type="ECO:0000256" key="4">
    <source>
        <dbReference type="PIRSR" id="PIRSR606689-2"/>
    </source>
</evidence>
<keyword evidence="4" id="KW-0479">Metal-binding</keyword>
<protein>
    <recommendedName>
        <fullName evidence="7">ADP ribosylation factor</fullName>
    </recommendedName>
</protein>
<evidence type="ECO:0000256" key="1">
    <source>
        <dbReference type="ARBA" id="ARBA00022741"/>
    </source>
</evidence>
<keyword evidence="2 3" id="KW-0342">GTP-binding</keyword>
<evidence type="ECO:0000313" key="6">
    <source>
        <dbReference type="Proteomes" id="UP001328107"/>
    </source>
</evidence>
<keyword evidence="1 3" id="KW-0547">Nucleotide-binding</keyword>
<dbReference type="GO" id="GO:0046872">
    <property type="term" value="F:metal ion binding"/>
    <property type="evidence" value="ECO:0007669"/>
    <property type="project" value="UniProtKB-KW"/>
</dbReference>